<evidence type="ECO:0000313" key="2">
    <source>
        <dbReference type="Proteomes" id="UP000243052"/>
    </source>
</evidence>
<dbReference type="InterPro" id="IPR011011">
    <property type="entry name" value="Znf_FYVE_PHD"/>
</dbReference>
<dbReference type="EMBL" id="CP014245">
    <property type="protein sequence ID" value="AMD21426.1"/>
    <property type="molecule type" value="Genomic_DNA"/>
</dbReference>
<organism evidence="1 2">
    <name type="scientific">Eremothecium sinecaudum</name>
    <dbReference type="NCBI Taxonomy" id="45286"/>
    <lineage>
        <taxon>Eukaryota</taxon>
        <taxon>Fungi</taxon>
        <taxon>Dikarya</taxon>
        <taxon>Ascomycota</taxon>
        <taxon>Saccharomycotina</taxon>
        <taxon>Saccharomycetes</taxon>
        <taxon>Saccharomycetales</taxon>
        <taxon>Saccharomycetaceae</taxon>
        <taxon>Eremothecium</taxon>
    </lineage>
</organism>
<gene>
    <name evidence="1" type="ORF">AW171_hschr53376</name>
</gene>
<name>A0A0X8HU06_9SACH</name>
<dbReference type="Gene3D" id="3.30.40.10">
    <property type="entry name" value="Zinc/RING finger domain, C3HC4 (zinc finger)"/>
    <property type="match status" value="1"/>
</dbReference>
<evidence type="ECO:0000313" key="1">
    <source>
        <dbReference type="EMBL" id="AMD21426.1"/>
    </source>
</evidence>
<dbReference type="OrthoDB" id="5411773at2759"/>
<dbReference type="RefSeq" id="XP_017988422.1">
    <property type="nucleotide sequence ID" value="XM_018132933.1"/>
</dbReference>
<dbReference type="InterPro" id="IPR013083">
    <property type="entry name" value="Znf_RING/FYVE/PHD"/>
</dbReference>
<dbReference type="AlphaFoldDB" id="A0A0X8HU06"/>
<reference evidence="1 2" key="1">
    <citation type="submission" date="2016-01" db="EMBL/GenBank/DDBJ databases">
        <title>Genome sequence of the yeast Holleya sinecauda.</title>
        <authorList>
            <person name="Dietrich F.S."/>
        </authorList>
    </citation>
    <scope>NUCLEOTIDE SEQUENCE [LARGE SCALE GENOMIC DNA]</scope>
    <source>
        <strain evidence="1 2">ATCC 58844</strain>
    </source>
</reference>
<dbReference type="GeneID" id="28724715"/>
<protein>
    <submittedName>
        <fullName evidence="1">HER147Wp</fullName>
    </submittedName>
</protein>
<dbReference type="Proteomes" id="UP000243052">
    <property type="component" value="Chromosome v"/>
</dbReference>
<keyword evidence="2" id="KW-1185">Reference proteome</keyword>
<accession>A0A0X8HU06</accession>
<proteinExistence type="predicted"/>
<sequence length="58" mass="6733">MVCCDGENCQLEWFHQPCINLKILLKENGTVMIARGNYRKSSGGQRYFRPRCYLCKCG</sequence>
<dbReference type="SUPFAM" id="SSF57903">
    <property type="entry name" value="FYVE/PHD zinc finger"/>
    <property type="match status" value="1"/>
</dbReference>